<keyword evidence="2" id="KW-1133">Transmembrane helix</keyword>
<dbReference type="PATRIC" id="fig|1210046.3.peg.1359"/>
<reference evidence="4 6" key="1">
    <citation type="journal article" date="2009" name="Int. J. Syst. Evol. Microbiol.">
        <title>Janibacter hoylei sp. nov., Bacillus isronensis sp. nov. and Bacillus aryabhattai sp. nov., isolated from cryotubes used for collecting air from the upper atmosphere.</title>
        <authorList>
            <person name="Shivaji S."/>
            <person name="Chaturvedi P."/>
            <person name="Begum Z."/>
            <person name="Pindi P.K."/>
            <person name="Manorama R."/>
            <person name="Padmanaban D.A."/>
            <person name="Shouche Y.S."/>
            <person name="Pawar S."/>
            <person name="Vaishampayan P."/>
            <person name="Dutt C.B."/>
            <person name="Datta G.N."/>
            <person name="Manchanda R.K."/>
            <person name="Rao U.R."/>
            <person name="Bhargava P.M."/>
            <person name="Narlikar J.V."/>
        </authorList>
    </citation>
    <scope>NUCLEOTIDE SEQUENCE [LARGE SCALE GENOMIC DNA]</scope>
    <source>
        <strain evidence="4 6">PVAS-1</strain>
    </source>
</reference>
<evidence type="ECO:0000313" key="4">
    <source>
        <dbReference type="EMBL" id="RWU84014.1"/>
    </source>
</evidence>
<dbReference type="AlphaFoldDB" id="K1DYN1"/>
<reference evidence="4" key="3">
    <citation type="submission" date="2017-11" db="EMBL/GenBank/DDBJ databases">
        <authorList>
            <person name="Seuylemezian A."/>
            <person name="Cooper K."/>
            <person name="Vaishampayan P."/>
        </authorList>
    </citation>
    <scope>NUCLEOTIDE SEQUENCE</scope>
    <source>
        <strain evidence="4">PVAS-1</strain>
    </source>
</reference>
<dbReference type="STRING" id="1210046.B277_07016"/>
<feature type="region of interest" description="Disordered" evidence="1">
    <location>
        <begin position="1"/>
        <end position="80"/>
    </location>
</feature>
<comment type="caution">
    <text evidence="3">The sequence shown here is derived from an EMBL/GenBank/DDBJ whole genome shotgun (WGS) entry which is preliminary data.</text>
</comment>
<feature type="compositionally biased region" description="Low complexity" evidence="1">
    <location>
        <begin position="125"/>
        <end position="136"/>
    </location>
</feature>
<proteinExistence type="predicted"/>
<dbReference type="EMBL" id="PIPF01000006">
    <property type="protein sequence ID" value="RWU84014.1"/>
    <property type="molecule type" value="Genomic_DNA"/>
</dbReference>
<keyword evidence="2" id="KW-0812">Transmembrane</keyword>
<reference evidence="3 5" key="2">
    <citation type="journal article" date="2012" name="J. Bacteriol.">
        <title>Genome Sequence of Janibacter hoylei MTCC8307, Isolated from the Stratospheric Air.</title>
        <authorList>
            <person name="Pawar S.P."/>
            <person name="Dhotre D.P."/>
            <person name="Shetty S.A."/>
            <person name="Chowdhury S.P."/>
            <person name="Chaudhari B.L."/>
            <person name="Shouche Y.S."/>
        </authorList>
    </citation>
    <scope>NUCLEOTIDE SEQUENCE [LARGE SCALE GENOMIC DNA]</scope>
    <source>
        <strain evidence="3 5">PVAS-1</strain>
    </source>
</reference>
<keyword evidence="2" id="KW-0472">Membrane</keyword>
<keyword evidence="6" id="KW-1185">Reference proteome</keyword>
<accession>K1DYN1</accession>
<evidence type="ECO:0000256" key="1">
    <source>
        <dbReference type="SAM" id="MobiDB-lite"/>
    </source>
</evidence>
<feature type="transmembrane region" description="Helical" evidence="2">
    <location>
        <begin position="84"/>
        <end position="103"/>
    </location>
</feature>
<organism evidence="3 5">
    <name type="scientific">Janibacter hoylei PVAS-1</name>
    <dbReference type="NCBI Taxonomy" id="1210046"/>
    <lineage>
        <taxon>Bacteria</taxon>
        <taxon>Bacillati</taxon>
        <taxon>Actinomycetota</taxon>
        <taxon>Actinomycetes</taxon>
        <taxon>Micrococcales</taxon>
        <taxon>Intrasporangiaceae</taxon>
        <taxon>Janibacter</taxon>
    </lineage>
</organism>
<dbReference type="EMBL" id="ALWX01000024">
    <property type="protein sequence ID" value="EKA61519.1"/>
    <property type="molecule type" value="Genomic_DNA"/>
</dbReference>
<evidence type="ECO:0000313" key="5">
    <source>
        <dbReference type="Proteomes" id="UP000004474"/>
    </source>
</evidence>
<dbReference type="OrthoDB" id="4861979at2"/>
<evidence type="ECO:0000313" key="6">
    <source>
        <dbReference type="Proteomes" id="UP000288711"/>
    </source>
</evidence>
<gene>
    <name evidence="3" type="ORF">B277_07016</name>
    <name evidence="4" type="ORF">CWN80_06365</name>
</gene>
<name>K1DYN1_9MICO</name>
<protein>
    <submittedName>
        <fullName evidence="3">Uncharacterized protein</fullName>
    </submittedName>
</protein>
<dbReference type="eggNOG" id="ENOG5034CHG">
    <property type="taxonomic scope" value="Bacteria"/>
</dbReference>
<dbReference type="RefSeq" id="WP_007926483.1">
    <property type="nucleotide sequence ID" value="NZ_ALWX01000024.1"/>
</dbReference>
<feature type="region of interest" description="Disordered" evidence="1">
    <location>
        <begin position="111"/>
        <end position="139"/>
    </location>
</feature>
<evidence type="ECO:0000313" key="3">
    <source>
        <dbReference type="EMBL" id="EKA61519.1"/>
    </source>
</evidence>
<sequence length="253" mass="25822">MTEDQDPTGMRHLLASLKESGPMPADLNKRITESLADEEAARQAPSDTADVDGDGGASDTDDTPFWRTMGDAGPRGTRRPKAPWILGAAAAIVVALGVGGLMINRLDGGGDTASDAAPTQSAKQSAGSSEAAGDAASPDDEVPAFVITASGQDYSEATVSDGASQLLDNPTEFPENTNDRALGTLTTAAGASDCLARLGAPQMQAVVVDVAKFDGEDGLLIVAQSLPDGPAKAWAITSGCEPIWPDAVDLTEQ</sequence>
<evidence type="ECO:0000256" key="2">
    <source>
        <dbReference type="SAM" id="Phobius"/>
    </source>
</evidence>
<dbReference type="Proteomes" id="UP000288711">
    <property type="component" value="Unassembled WGS sequence"/>
</dbReference>
<dbReference type="Proteomes" id="UP000004474">
    <property type="component" value="Unassembled WGS sequence"/>
</dbReference>